<keyword evidence="2 5" id="KW-0378">Hydrolase</keyword>
<dbReference type="SUPFAM" id="SSF52172">
    <property type="entry name" value="CheY-like"/>
    <property type="match status" value="1"/>
</dbReference>
<evidence type="ECO:0000259" key="8">
    <source>
        <dbReference type="PROSITE" id="PS50110"/>
    </source>
</evidence>
<dbReference type="InterPro" id="IPR035909">
    <property type="entry name" value="CheB_C"/>
</dbReference>
<name>A0A934IPG9_9HYPH</name>
<feature type="active site" evidence="5">
    <location>
        <position position="180"/>
    </location>
</feature>
<dbReference type="PANTHER" id="PTHR42872">
    <property type="entry name" value="PROTEIN-GLUTAMATE METHYLESTERASE/PROTEIN-GLUTAMINE GLUTAMINASE"/>
    <property type="match status" value="1"/>
</dbReference>
<dbReference type="InterPro" id="IPR000673">
    <property type="entry name" value="Sig_transdc_resp-reg_Me-estase"/>
</dbReference>
<dbReference type="RefSeq" id="WP_198884556.1">
    <property type="nucleotide sequence ID" value="NZ_JAEKJA010000034.1"/>
</dbReference>
<evidence type="ECO:0000313" key="10">
    <source>
        <dbReference type="EMBL" id="MBJ3778651.1"/>
    </source>
</evidence>
<feature type="modified residue" description="4-aspartylphosphate" evidence="6">
    <location>
        <position position="67"/>
    </location>
</feature>
<dbReference type="SUPFAM" id="SSF52738">
    <property type="entry name" value="Methylesterase CheB, C-terminal domain"/>
    <property type="match status" value="1"/>
</dbReference>
<feature type="active site" evidence="5">
    <location>
        <position position="208"/>
    </location>
</feature>
<keyword evidence="6" id="KW-0597">Phosphoprotein</keyword>
<keyword evidence="1 5" id="KW-0145">Chemotaxis</keyword>
<proteinExistence type="predicted"/>
<sequence>MTTSAPAITRPTVRRIQLLAHSSALRTALRRALAAAGSPMSLTPPAAHENDAARAVDEVRPDALVLDADLPGLRGLTLLHQIASADPTMPIIVVAPDTPEGRALRRETHDRNVIGFLLKPATDEPMAFRGLAEEVIALIGRQRGRAPGPSAARPGATDPASRGPAGRRHAPPQVLVVASSTGGPQALLSLFSNLPPSAVRVPVLIVQHMPAAFTPILADHLTRATDWRAGEAVDDEPLTAGEIRIAPGGHHLIVSASGGRRLKLTETPPVNFCRPSADVLFVSAAEVFGHSVLAVILTGMGNDGCEGGKVITAAGGVVYAQDRETSVVWGMPGAAVSAGIVDKVCSLEGMAAAIRTAMTGAG</sequence>
<dbReference type="PROSITE" id="PS50122">
    <property type="entry name" value="CHEB"/>
    <property type="match status" value="1"/>
</dbReference>
<dbReference type="PIRSF" id="PIRSF000876">
    <property type="entry name" value="RR_chemtxs_CheB"/>
    <property type="match status" value="1"/>
</dbReference>
<evidence type="ECO:0000256" key="4">
    <source>
        <dbReference type="ARBA" id="ARBA00048267"/>
    </source>
</evidence>
<dbReference type="EC" id="3.1.1.61" evidence="3"/>
<evidence type="ECO:0000256" key="5">
    <source>
        <dbReference type="PROSITE-ProRule" id="PRU00050"/>
    </source>
</evidence>
<evidence type="ECO:0000256" key="1">
    <source>
        <dbReference type="ARBA" id="ARBA00022500"/>
    </source>
</evidence>
<feature type="domain" description="CheB-type methylesterase" evidence="9">
    <location>
        <begin position="168"/>
        <end position="361"/>
    </location>
</feature>
<dbReference type="PROSITE" id="PS50110">
    <property type="entry name" value="RESPONSE_REGULATORY"/>
    <property type="match status" value="1"/>
</dbReference>
<dbReference type="PANTHER" id="PTHR42872:SF3">
    <property type="entry name" value="PROTEIN-GLUTAMATE METHYLESTERASE_PROTEIN-GLUTAMINE GLUTAMINASE 1"/>
    <property type="match status" value="1"/>
</dbReference>
<keyword evidence="11" id="KW-1185">Reference proteome</keyword>
<dbReference type="EMBL" id="JAEKJA010000034">
    <property type="protein sequence ID" value="MBJ3778651.1"/>
    <property type="molecule type" value="Genomic_DNA"/>
</dbReference>
<accession>A0A934IPG9</accession>
<dbReference type="InterPro" id="IPR001789">
    <property type="entry name" value="Sig_transdc_resp-reg_receiver"/>
</dbReference>
<evidence type="ECO:0000256" key="7">
    <source>
        <dbReference type="SAM" id="MobiDB-lite"/>
    </source>
</evidence>
<dbReference type="Pfam" id="PF00072">
    <property type="entry name" value="Response_reg"/>
    <property type="match status" value="1"/>
</dbReference>
<dbReference type="Proteomes" id="UP000609531">
    <property type="component" value="Unassembled WGS sequence"/>
</dbReference>
<dbReference type="GO" id="GO:0006935">
    <property type="term" value="P:chemotaxis"/>
    <property type="evidence" value="ECO:0007669"/>
    <property type="project" value="UniProtKB-UniRule"/>
</dbReference>
<evidence type="ECO:0000313" key="11">
    <source>
        <dbReference type="Proteomes" id="UP000609531"/>
    </source>
</evidence>
<comment type="catalytic activity">
    <reaction evidence="4">
        <text>[protein]-L-glutamate 5-O-methyl ester + H2O = L-glutamyl-[protein] + methanol + H(+)</text>
        <dbReference type="Rhea" id="RHEA:23236"/>
        <dbReference type="Rhea" id="RHEA-COMP:10208"/>
        <dbReference type="Rhea" id="RHEA-COMP:10311"/>
        <dbReference type="ChEBI" id="CHEBI:15377"/>
        <dbReference type="ChEBI" id="CHEBI:15378"/>
        <dbReference type="ChEBI" id="CHEBI:17790"/>
        <dbReference type="ChEBI" id="CHEBI:29973"/>
        <dbReference type="ChEBI" id="CHEBI:82795"/>
        <dbReference type="EC" id="3.1.1.61"/>
    </reaction>
</comment>
<evidence type="ECO:0000256" key="3">
    <source>
        <dbReference type="ARBA" id="ARBA00039140"/>
    </source>
</evidence>
<dbReference type="GO" id="GO:0005737">
    <property type="term" value="C:cytoplasm"/>
    <property type="evidence" value="ECO:0007669"/>
    <property type="project" value="InterPro"/>
</dbReference>
<protein>
    <recommendedName>
        <fullName evidence="3">protein-glutamate methylesterase</fullName>
        <ecNumber evidence="3">3.1.1.61</ecNumber>
    </recommendedName>
</protein>
<feature type="domain" description="Response regulatory" evidence="8">
    <location>
        <begin position="15"/>
        <end position="134"/>
    </location>
</feature>
<dbReference type="Pfam" id="PF01339">
    <property type="entry name" value="CheB_methylest"/>
    <property type="match status" value="1"/>
</dbReference>
<reference evidence="10" key="1">
    <citation type="submission" date="2020-12" db="EMBL/GenBank/DDBJ databases">
        <title>Bacterial taxonomy.</title>
        <authorList>
            <person name="Pan X."/>
        </authorList>
    </citation>
    <scope>NUCLEOTIDE SEQUENCE</scope>
    <source>
        <strain evidence="10">B2012</strain>
    </source>
</reference>
<evidence type="ECO:0000256" key="2">
    <source>
        <dbReference type="ARBA" id="ARBA00022801"/>
    </source>
</evidence>
<feature type="compositionally biased region" description="Low complexity" evidence="7">
    <location>
        <begin position="145"/>
        <end position="156"/>
    </location>
</feature>
<dbReference type="CDD" id="cd16432">
    <property type="entry name" value="CheB_Rec"/>
    <property type="match status" value="1"/>
</dbReference>
<dbReference type="AlphaFoldDB" id="A0A934IPG9"/>
<dbReference type="Gene3D" id="3.40.50.2300">
    <property type="match status" value="1"/>
</dbReference>
<organism evidence="10 11">
    <name type="scientific">Acuticoccus mangrovi</name>
    <dbReference type="NCBI Taxonomy" id="2796142"/>
    <lineage>
        <taxon>Bacteria</taxon>
        <taxon>Pseudomonadati</taxon>
        <taxon>Pseudomonadota</taxon>
        <taxon>Alphaproteobacteria</taxon>
        <taxon>Hyphomicrobiales</taxon>
        <taxon>Amorphaceae</taxon>
        <taxon>Acuticoccus</taxon>
    </lineage>
</organism>
<dbReference type="InterPro" id="IPR008248">
    <property type="entry name" value="CheB-like"/>
</dbReference>
<feature type="active site" evidence="5">
    <location>
        <position position="303"/>
    </location>
</feature>
<evidence type="ECO:0000259" key="9">
    <source>
        <dbReference type="PROSITE" id="PS50122"/>
    </source>
</evidence>
<dbReference type="InterPro" id="IPR011006">
    <property type="entry name" value="CheY-like_superfamily"/>
</dbReference>
<dbReference type="GO" id="GO:0008984">
    <property type="term" value="F:protein-glutamate methylesterase activity"/>
    <property type="evidence" value="ECO:0007669"/>
    <property type="project" value="UniProtKB-EC"/>
</dbReference>
<dbReference type="Gene3D" id="3.40.50.180">
    <property type="entry name" value="Methylesterase CheB, C-terminal domain"/>
    <property type="match status" value="1"/>
</dbReference>
<dbReference type="GO" id="GO:0000156">
    <property type="term" value="F:phosphorelay response regulator activity"/>
    <property type="evidence" value="ECO:0007669"/>
    <property type="project" value="InterPro"/>
</dbReference>
<dbReference type="CDD" id="cd00156">
    <property type="entry name" value="REC"/>
    <property type="match status" value="1"/>
</dbReference>
<feature type="region of interest" description="Disordered" evidence="7">
    <location>
        <begin position="143"/>
        <end position="169"/>
    </location>
</feature>
<evidence type="ECO:0000256" key="6">
    <source>
        <dbReference type="PROSITE-ProRule" id="PRU00169"/>
    </source>
</evidence>
<comment type="caution">
    <text evidence="10">The sequence shown here is derived from an EMBL/GenBank/DDBJ whole genome shotgun (WGS) entry which is preliminary data.</text>
</comment>
<gene>
    <name evidence="10" type="ORF">JCR33_23325</name>
</gene>